<evidence type="ECO:0000256" key="3">
    <source>
        <dbReference type="ARBA" id="ARBA00023163"/>
    </source>
</evidence>
<dbReference type="EMBL" id="JBHUEM010000023">
    <property type="protein sequence ID" value="MFD1737735.1"/>
    <property type="molecule type" value="Genomic_DNA"/>
</dbReference>
<dbReference type="SUPFAM" id="SSF46689">
    <property type="entry name" value="Homeodomain-like"/>
    <property type="match status" value="1"/>
</dbReference>
<dbReference type="Gene3D" id="1.10.10.60">
    <property type="entry name" value="Homeodomain-like"/>
    <property type="match status" value="1"/>
</dbReference>
<dbReference type="RefSeq" id="WP_377928955.1">
    <property type="nucleotide sequence ID" value="NZ_JBHUEM010000023.1"/>
</dbReference>
<keyword evidence="2 4" id="KW-0238">DNA-binding</keyword>
<dbReference type="Gene3D" id="1.10.357.10">
    <property type="entry name" value="Tetracycline Repressor, domain 2"/>
    <property type="match status" value="1"/>
</dbReference>
<keyword evidence="1" id="KW-0805">Transcription regulation</keyword>
<dbReference type="PANTHER" id="PTHR47506">
    <property type="entry name" value="TRANSCRIPTIONAL REGULATORY PROTEIN"/>
    <property type="match status" value="1"/>
</dbReference>
<keyword evidence="7" id="KW-1185">Reference proteome</keyword>
<dbReference type="Pfam" id="PF00440">
    <property type="entry name" value="TetR_N"/>
    <property type="match status" value="1"/>
</dbReference>
<feature type="domain" description="HTH tetR-type" evidence="5">
    <location>
        <begin position="11"/>
        <end position="71"/>
    </location>
</feature>
<dbReference type="PROSITE" id="PS50977">
    <property type="entry name" value="HTH_TETR_2"/>
    <property type="match status" value="1"/>
</dbReference>
<feature type="DNA-binding region" description="H-T-H motif" evidence="4">
    <location>
        <begin position="34"/>
        <end position="53"/>
    </location>
</feature>
<dbReference type="PRINTS" id="PR00455">
    <property type="entry name" value="HTHTETR"/>
</dbReference>
<name>A0ABW4LRD4_9BACI</name>
<reference evidence="7" key="1">
    <citation type="journal article" date="2019" name="Int. J. Syst. Evol. Microbiol.">
        <title>The Global Catalogue of Microorganisms (GCM) 10K type strain sequencing project: providing services to taxonomists for standard genome sequencing and annotation.</title>
        <authorList>
            <consortium name="The Broad Institute Genomics Platform"/>
            <consortium name="The Broad Institute Genome Sequencing Center for Infectious Disease"/>
            <person name="Wu L."/>
            <person name="Ma J."/>
        </authorList>
    </citation>
    <scope>NUCLEOTIDE SEQUENCE [LARGE SCALE GENOMIC DNA]</scope>
    <source>
        <strain evidence="7">CCUG 49339</strain>
    </source>
</reference>
<evidence type="ECO:0000256" key="2">
    <source>
        <dbReference type="ARBA" id="ARBA00023125"/>
    </source>
</evidence>
<sequence>MSPKVTEEYKEKRRLEILEVAEKVFTEKGYEKTTMKDIVEESGFSRGGVYQYFSSTEEMFRAIVKELDKRTDKQINDILSSTTPIWIAVTNIVNSYRNQPDISFAAVQFEYTVTGWRESDRYNYTRDRSQFFRDRFAEVIEEGVRRGEFKPLQPIQAIVDFTLNAQDGFLLWHQLLGEENKKELEGQIDALIFYLEGVLQVDHH</sequence>
<dbReference type="InterPro" id="IPR041612">
    <property type="entry name" value="YfiR_C"/>
</dbReference>
<evidence type="ECO:0000313" key="7">
    <source>
        <dbReference type="Proteomes" id="UP001597214"/>
    </source>
</evidence>
<keyword evidence="3" id="KW-0804">Transcription</keyword>
<dbReference type="Pfam" id="PF17922">
    <property type="entry name" value="TetR_C_17"/>
    <property type="match status" value="1"/>
</dbReference>
<gene>
    <name evidence="6" type="ORF">ACFSCX_14460</name>
</gene>
<organism evidence="6 7">
    <name type="scientific">Bacillus salitolerans</name>
    <dbReference type="NCBI Taxonomy" id="1437434"/>
    <lineage>
        <taxon>Bacteria</taxon>
        <taxon>Bacillati</taxon>
        <taxon>Bacillota</taxon>
        <taxon>Bacilli</taxon>
        <taxon>Bacillales</taxon>
        <taxon>Bacillaceae</taxon>
        <taxon>Bacillus</taxon>
    </lineage>
</organism>
<dbReference type="InterPro" id="IPR009057">
    <property type="entry name" value="Homeodomain-like_sf"/>
</dbReference>
<protein>
    <submittedName>
        <fullName evidence="6">TetR/AcrR family transcriptional regulator</fullName>
    </submittedName>
</protein>
<evidence type="ECO:0000313" key="6">
    <source>
        <dbReference type="EMBL" id="MFD1737735.1"/>
    </source>
</evidence>
<evidence type="ECO:0000259" key="5">
    <source>
        <dbReference type="PROSITE" id="PS50977"/>
    </source>
</evidence>
<evidence type="ECO:0000256" key="4">
    <source>
        <dbReference type="PROSITE-ProRule" id="PRU00335"/>
    </source>
</evidence>
<dbReference type="Proteomes" id="UP001597214">
    <property type="component" value="Unassembled WGS sequence"/>
</dbReference>
<dbReference type="SUPFAM" id="SSF48498">
    <property type="entry name" value="Tetracyclin repressor-like, C-terminal domain"/>
    <property type="match status" value="1"/>
</dbReference>
<evidence type="ECO:0000256" key="1">
    <source>
        <dbReference type="ARBA" id="ARBA00023015"/>
    </source>
</evidence>
<accession>A0ABW4LRD4</accession>
<comment type="caution">
    <text evidence="6">The sequence shown here is derived from an EMBL/GenBank/DDBJ whole genome shotgun (WGS) entry which is preliminary data.</text>
</comment>
<dbReference type="PANTHER" id="PTHR47506:SF6">
    <property type="entry name" value="HTH-TYPE TRANSCRIPTIONAL REPRESSOR NEMR"/>
    <property type="match status" value="1"/>
</dbReference>
<dbReference type="InterPro" id="IPR001647">
    <property type="entry name" value="HTH_TetR"/>
</dbReference>
<dbReference type="InterPro" id="IPR036271">
    <property type="entry name" value="Tet_transcr_reg_TetR-rel_C_sf"/>
</dbReference>
<proteinExistence type="predicted"/>